<evidence type="ECO:0000313" key="12">
    <source>
        <dbReference type="Proteomes" id="UP000069272"/>
    </source>
</evidence>
<evidence type="ECO:0008006" key="13">
    <source>
        <dbReference type="Google" id="ProtNLM"/>
    </source>
</evidence>
<proteinExistence type="inferred from homology"/>
<feature type="region of interest" description="Disordered" evidence="10">
    <location>
        <begin position="493"/>
        <end position="536"/>
    </location>
</feature>
<feature type="compositionally biased region" description="Polar residues" evidence="10">
    <location>
        <begin position="2474"/>
        <end position="2485"/>
    </location>
</feature>
<dbReference type="VEuPathDB" id="VectorBase:AALB001951"/>
<evidence type="ECO:0000256" key="4">
    <source>
        <dbReference type="ARBA" id="ARBA00022801"/>
    </source>
</evidence>
<dbReference type="KEGG" id="aali:118467129"/>
<keyword evidence="3" id="KW-0547">Nucleotide-binding</keyword>
<reference evidence="11 12" key="1">
    <citation type="journal article" date="2017" name="G3 (Bethesda)">
        <title>The Physical Genome Mapping of Anopheles albimanus Corrected Scaffold Misassemblies and Identified Interarm Rearrangements in Genus Anopheles.</title>
        <authorList>
            <person name="Artemov G.N."/>
            <person name="Peery A.N."/>
            <person name="Jiang X."/>
            <person name="Tu Z."/>
            <person name="Stegniy V.N."/>
            <person name="Sharakhova M.V."/>
            <person name="Sharakhov I.V."/>
        </authorList>
    </citation>
    <scope>NUCLEOTIDE SEQUENCE [LARGE SCALE GENOMIC DNA]</scope>
    <source>
        <strain evidence="11 12">ALBI9_A</strain>
    </source>
</reference>
<feature type="compositionally biased region" description="Basic and acidic residues" evidence="10">
    <location>
        <begin position="493"/>
        <end position="505"/>
    </location>
</feature>
<feature type="compositionally biased region" description="Low complexity" evidence="10">
    <location>
        <begin position="2297"/>
        <end position="2315"/>
    </location>
</feature>
<feature type="region of interest" description="Disordered" evidence="10">
    <location>
        <begin position="2740"/>
        <end position="2772"/>
    </location>
</feature>
<feature type="compositionally biased region" description="Polar residues" evidence="10">
    <location>
        <begin position="751"/>
        <end position="763"/>
    </location>
</feature>
<dbReference type="Pfam" id="PF00271">
    <property type="entry name" value="Helicase_C"/>
    <property type="match status" value="1"/>
</dbReference>
<feature type="region of interest" description="Disordered" evidence="10">
    <location>
        <begin position="329"/>
        <end position="398"/>
    </location>
</feature>
<comment type="similarity">
    <text evidence="2">Belongs to the SNF2/RAD54 helicase family.</text>
</comment>
<evidence type="ECO:0000256" key="2">
    <source>
        <dbReference type="ARBA" id="ARBA00007025"/>
    </source>
</evidence>
<feature type="coiled-coil region" evidence="9">
    <location>
        <begin position="959"/>
        <end position="987"/>
    </location>
</feature>
<evidence type="ECO:0000313" key="11">
    <source>
        <dbReference type="EnsemblMetazoa" id="AALB001951-PA"/>
    </source>
</evidence>
<feature type="compositionally biased region" description="Low complexity" evidence="10">
    <location>
        <begin position="2740"/>
        <end position="2756"/>
    </location>
</feature>
<feature type="compositionally biased region" description="Polar residues" evidence="10">
    <location>
        <begin position="716"/>
        <end position="735"/>
    </location>
</feature>
<keyword evidence="8" id="KW-0539">Nucleus</keyword>
<dbReference type="OrthoDB" id="9900844at2759"/>
<feature type="compositionally biased region" description="Low complexity" evidence="10">
    <location>
        <begin position="219"/>
        <end position="231"/>
    </location>
</feature>
<name>A0A182F650_ANOAL</name>
<comment type="subcellular location">
    <subcellularLocation>
        <location evidence="1">Nucleus</location>
    </subcellularLocation>
</comment>
<dbReference type="InterPro" id="IPR000330">
    <property type="entry name" value="SNF2_N"/>
</dbReference>
<feature type="compositionally biased region" description="Polar residues" evidence="10">
    <location>
        <begin position="907"/>
        <end position="916"/>
    </location>
</feature>
<protein>
    <recommendedName>
        <fullName evidence="13">Transcriptional regulator ATRX</fullName>
    </recommendedName>
</protein>
<evidence type="ECO:0000256" key="3">
    <source>
        <dbReference type="ARBA" id="ARBA00022741"/>
    </source>
</evidence>
<feature type="compositionally biased region" description="Low complexity" evidence="10">
    <location>
        <begin position="2116"/>
        <end position="2128"/>
    </location>
</feature>
<dbReference type="EnsemblMetazoa" id="AALB001951-RA">
    <property type="protein sequence ID" value="AALB001951-PA"/>
    <property type="gene ID" value="AALB001951"/>
</dbReference>
<feature type="region of interest" description="Disordered" evidence="10">
    <location>
        <begin position="2249"/>
        <end position="2279"/>
    </location>
</feature>
<feature type="compositionally biased region" description="Basic and acidic residues" evidence="10">
    <location>
        <begin position="859"/>
        <end position="868"/>
    </location>
</feature>
<feature type="compositionally biased region" description="Polar residues" evidence="10">
    <location>
        <begin position="48"/>
        <end position="69"/>
    </location>
</feature>
<dbReference type="GO" id="GO:0016887">
    <property type="term" value="F:ATP hydrolysis activity"/>
    <property type="evidence" value="ECO:0007669"/>
    <property type="project" value="InterPro"/>
</dbReference>
<feature type="compositionally biased region" description="Basic and acidic residues" evidence="10">
    <location>
        <begin position="624"/>
        <end position="648"/>
    </location>
</feature>
<dbReference type="VEuPathDB" id="VectorBase:AALB20_031932"/>
<evidence type="ECO:0000256" key="9">
    <source>
        <dbReference type="SAM" id="Coils"/>
    </source>
</evidence>
<feature type="region of interest" description="Disordered" evidence="10">
    <location>
        <begin position="1993"/>
        <end position="2015"/>
    </location>
</feature>
<accession>A0A182F650</accession>
<dbReference type="SMART" id="SM00487">
    <property type="entry name" value="DEXDc"/>
    <property type="match status" value="1"/>
</dbReference>
<feature type="compositionally biased region" description="Basic and acidic residues" evidence="10">
    <location>
        <begin position="348"/>
        <end position="362"/>
    </location>
</feature>
<evidence type="ECO:0000256" key="8">
    <source>
        <dbReference type="ARBA" id="ARBA00023242"/>
    </source>
</evidence>
<feature type="compositionally biased region" description="Polar residues" evidence="10">
    <location>
        <begin position="888"/>
        <end position="900"/>
    </location>
</feature>
<feature type="region of interest" description="Disordered" evidence="10">
    <location>
        <begin position="136"/>
        <end position="173"/>
    </location>
</feature>
<evidence type="ECO:0000256" key="10">
    <source>
        <dbReference type="SAM" id="MobiDB-lite"/>
    </source>
</evidence>
<dbReference type="Pfam" id="PF00176">
    <property type="entry name" value="SNF2-rel_dom"/>
    <property type="match status" value="1"/>
</dbReference>
<feature type="compositionally biased region" description="Polar residues" evidence="10">
    <location>
        <begin position="2267"/>
        <end position="2279"/>
    </location>
</feature>
<feature type="compositionally biased region" description="Low complexity" evidence="10">
    <location>
        <begin position="1870"/>
        <end position="1888"/>
    </location>
</feature>
<dbReference type="GO" id="GO:0005634">
    <property type="term" value="C:nucleus"/>
    <property type="evidence" value="ECO:0007669"/>
    <property type="project" value="UniProtKB-SubCell"/>
</dbReference>
<keyword evidence="7" id="KW-0238">DNA-binding</keyword>
<feature type="region of interest" description="Disordered" evidence="10">
    <location>
        <begin position="1845"/>
        <end position="1864"/>
    </location>
</feature>
<dbReference type="GeneID" id="118467129"/>
<dbReference type="PANTHER" id="PTHR45797">
    <property type="entry name" value="RAD54-LIKE"/>
    <property type="match status" value="1"/>
</dbReference>
<feature type="region of interest" description="Disordered" evidence="10">
    <location>
        <begin position="794"/>
        <end position="955"/>
    </location>
</feature>
<dbReference type="PROSITE" id="PS51194">
    <property type="entry name" value="HELICASE_CTER"/>
    <property type="match status" value="1"/>
</dbReference>
<dbReference type="PROSITE" id="PS51192">
    <property type="entry name" value="HELICASE_ATP_BIND_1"/>
    <property type="match status" value="1"/>
</dbReference>
<feature type="compositionally biased region" description="Polar residues" evidence="10">
    <location>
        <begin position="334"/>
        <end position="344"/>
    </location>
</feature>
<feature type="compositionally biased region" description="Acidic residues" evidence="10">
    <location>
        <begin position="663"/>
        <end position="675"/>
    </location>
</feature>
<evidence type="ECO:0000256" key="5">
    <source>
        <dbReference type="ARBA" id="ARBA00022806"/>
    </source>
</evidence>
<keyword evidence="5" id="KW-0347">Helicase</keyword>
<feature type="region of interest" description="Disordered" evidence="10">
    <location>
        <begin position="1388"/>
        <end position="1410"/>
    </location>
</feature>
<feature type="compositionally biased region" description="Acidic residues" evidence="10">
    <location>
        <begin position="838"/>
        <end position="849"/>
    </location>
</feature>
<feature type="region of interest" description="Disordered" evidence="10">
    <location>
        <begin position="2051"/>
        <end position="2170"/>
    </location>
</feature>
<feature type="region of interest" description="Disordered" evidence="10">
    <location>
        <begin position="2297"/>
        <end position="2329"/>
    </location>
</feature>
<dbReference type="Gene3D" id="3.40.50.10810">
    <property type="entry name" value="Tandem AAA-ATPase domain"/>
    <property type="match status" value="1"/>
</dbReference>
<dbReference type="RefSeq" id="XP_035793129.1">
    <property type="nucleotide sequence ID" value="XM_035937236.1"/>
</dbReference>
<feature type="region of interest" description="Disordered" evidence="10">
    <location>
        <begin position="2468"/>
        <end position="2495"/>
    </location>
</feature>
<feature type="region of interest" description="Disordered" evidence="10">
    <location>
        <begin position="1870"/>
        <end position="1889"/>
    </location>
</feature>
<feature type="region of interest" description="Disordered" evidence="10">
    <location>
        <begin position="42"/>
        <end position="76"/>
    </location>
</feature>
<dbReference type="CDD" id="cd18007">
    <property type="entry name" value="DEXHc_ATRX-like"/>
    <property type="match status" value="1"/>
</dbReference>
<feature type="compositionally biased region" description="Basic and acidic residues" evidence="10">
    <location>
        <begin position="149"/>
        <end position="165"/>
    </location>
</feature>
<dbReference type="SUPFAM" id="SSF52540">
    <property type="entry name" value="P-loop containing nucleoside triphosphate hydrolases"/>
    <property type="match status" value="2"/>
</dbReference>
<sequence>MTSVAEEPDLFNDVEIMEVGDFNHEEGENLIAVELLSDDDDERSSLSTIPLSEPSPTARTLRSRTNSVLSGDDPHELGDKNNTLRLHNHGFLSDHEYLHIVGSENSSEKLSLDVHRDSERFSISYDMDIRTQDLFDKDDINKGNSGNQDHNDRHCEEERAEDKPPSDAVDSNDDVMAICDLTEDDYAFARNETVPADSDELSETDEAECVVQSLLENVSTPSKKSDSSTSSIPNDDHAYATSFDNSPECSPMQGRIRATTLDDLLSLGEQFQHVFAQFLNLNGGDPHSSVREPDKINRFTRMIRNVSSQIQKVKSLDVADTLSATQPAKRLTESGMQTVESSWSVKAASEREDARDRRLNEKCKRKYLGTANGSETSSSSSDSDSENSDSSSTESEDINQIMNDFGSRRRLLNGSKSTAEKKAPGQDGLSGRVNDHIYSSSDEELDSTANEERADGEDGLLDGVFSGVDDIMLDVHDILPAAEGGFQDFLEKEEARKNQEQKTDTDSQLQSKADSTEANGATTETRPARKNKKLTEMTESELEEYYEEQQDKEIERLCNISNLNIPRNTSSTATVTANASAAKATSVQQKKEKKKAGNTMEEFLNDNDENHALIPAGDVDDANVESRESPKKNMTEEEFLRDHNESMKHQLLNQLSSSSDTGSESDTELDEEDSGDTDKQNGDSEGDSADSVVLDQFLKSLNRHEDRVSKRKRLKTNSQSQSNENEAATDGSTQAGAGVDADKSGSLVENEPTSDATLSQTIPESALPKSKPDKFADPKDKALFSNELFEDVDDLLREETGQQGDEPQKKRTRKVATEYVPRRRKPREQQTSDQESDRGDDDSDVELLDEAQARANSRRKGEPPRDDPFDFSDMLAGQASKAAANVRANESPSSVLSTSDPKPVVTTPASSLSTENASKRKSSKDDDCISLSSDSDDESQLVPESAKVSPDSSRRKIRAMLSNDELAEETKKAQKEEEDRLARLKKKNEMLKHFLKTYEPGLEESDLVLDYDAKQKKAICVHPDIVALLKPHQIEGIRFMYDNTYGAVDSVAENAGSGCILAHCMGLGKTLQIIALLHTVMRYPQLRTRRILVICPKSTVLNWKEEIHRWQDKVKDGTRLKVFCFPDVSPQITKVNVLRDWHSLPHTRCGVMLIGYEAFRALINNERRKRPVGSSLKKVEYIQKQVKELLINPGADLVICDEGHQIKNKRSAISEAVSKIKTRRRIVLTGTPIQNNLKEYYCMVNFIKPSFLGSDKEFSNLYANPIKNGQHKDSDQRAIKIMKQRSYVLHNKLCKFVQRKEAAVLKDFLPEKYEYVLFVPLTPVQERMYEVFLQMNEYTSNNEHPGEPAKAKKFKLIADYTSLRKIWTHPKVLEKAWESAIQEKNRKDAARKTASLDTDEESPDDRNDIKTGTLSVMNDWWREYLGEADLESLVPSNKLWIMFEILKQCNDRGEKCLIFSAFVAVLNVVEHFMAKINDQTHDLPHADAFGYSAFKGPWEAGKDYYRLDGKTNKSIRHDLIRSFNDPRNTRVKCFLISAKAGGQGINLTAANRVIILDTSWNPSNDQQNIFRIFRLGQKRKCYVYRLLAMGTMEEKVYSRSVTKQALSFRVVDEQQVDRHYRYDELAELYNLTKVADMTRETPIRPADDLLASLLHNFPNKIFKYHEHDSLLENKPEQDLSEEEKKEAWAAYEREIQNNEKPAYPSQFGMMPGSGMYGFGLSSLYPNMGLPGMPMGGGDMYRSDFSYNSALNRPLYPFSQQFSMLNDPTYASLLSKFYGSYTMPGSGGMLDFGMPPHAALTNGQPMPPSIGGTAGASKSYDATSALSQFYNMYNASSSSSLGLPPPIGSSLGGSNGLPPPSSTSTLASLAAQYGSPSGTSGSPGSSASSQVLNALRQITDYQTAAQQQQTASSPITSLSSSSGLKISEVTSLANQFRKSVGPSTSRPGSTGSATATLLNMLNDHTGHLSALNSVGSGVSSPFSPRSAPLLPPTLDHPVRNYPSTPLPPPASPVNTAAGQPTIAAAHEEQGTARAASASGKADSAVTVSNAGNLGAGGGGNAKGTTTSNGPTNNGVPVISSVVSMAQQKQQQEKSQNRKDSSDRSPLNFNEAKKKPTGKSLTTKSSDSLTIPTHLRNDSQVTTVIPIDDEEPADRSVPPQAGGNKNTDPIRPMVRGKTLANLQQPEKLLNKMANLPKPATTTPTPIPYGTGTSAIGGGKSIVFPSPPTPSPPMVASAIRSSSSGNLKYPPAVPNTAARSSPKLIPPVSKATTPPISMPSVSRVTTTPVLTATSKPVTVTMPLTTTPSSTPSQTNRPPVGQQQKSIPNAVRAKPSAQILTTQPNAKTIPSPAPTMKPTAMPPLLGFKAIGQGTVQTPAQKQTPAATSSLTGTTTQILSATRKPATIITSTSNASKSAPIVNVPLGATQQTKQPLLKPQPSAKPPSNPVALMNTKAPPKPLLVNPTSRASPTMVIKQSPVQSSTSNVIKSASEPRPMPQTVTISSQQTAGVMGSSSAMKKVVTQSNSPASIIASAKNTNVGMRQNVGGTVTQKIVNVSSASGLVLKGPAKTLTAPASRPGVTTVVPKPTSTLLRQAQTGSPKTVPTLTNRASPIPSIVQRQAVNTAIKPSVAMTIGGGGTARGALGTASTPTVVTSSIKSKPIAQQSLGSSNVVSVVASAVPATVSTTSTTPAATGRTVSYSFTDASKEYTITKATAAPTIRQIQSNSRPHILFKRTGNTVATSGGSISTLSTTTSSPTIVGPVKSSPSLVPPQSANESTIVNTASAMPMRNLQPGAVSTNNVIIRKRKSDVALLDNLKARNSSLSISEIRSSDAAGGGSVQLAKRTKLNESAAAAAATILGGHRLGANIMVTQKTIPTKTALGNVSYDVVELE</sequence>
<feature type="compositionally biased region" description="Low complexity" evidence="10">
    <location>
        <begin position="374"/>
        <end position="393"/>
    </location>
</feature>
<feature type="compositionally biased region" description="Low complexity" evidence="10">
    <location>
        <begin position="2061"/>
        <end position="2088"/>
    </location>
</feature>
<keyword evidence="6" id="KW-0067">ATP-binding</keyword>
<feature type="compositionally biased region" description="Polar residues" evidence="10">
    <location>
        <begin position="506"/>
        <end position="525"/>
    </location>
</feature>
<keyword evidence="9" id="KW-0175">Coiled coil</keyword>
<dbReference type="STRING" id="7167.A0A182F650"/>
<dbReference type="InterPro" id="IPR027417">
    <property type="entry name" value="P-loop_NTPase"/>
</dbReference>
<feature type="region of interest" description="Disordered" evidence="10">
    <location>
        <begin position="414"/>
        <end position="458"/>
    </location>
</feature>
<dbReference type="InterPro" id="IPR044574">
    <property type="entry name" value="ARIP4-like"/>
</dbReference>
<dbReference type="Gene3D" id="3.40.50.300">
    <property type="entry name" value="P-loop containing nucleotide triphosphate hydrolases"/>
    <property type="match status" value="1"/>
</dbReference>
<dbReference type="InterPro" id="IPR049730">
    <property type="entry name" value="SNF2/RAD54-like_C"/>
</dbReference>
<feature type="region of interest" description="Disordered" evidence="10">
    <location>
        <begin position="215"/>
        <end position="251"/>
    </location>
</feature>
<reference evidence="11" key="2">
    <citation type="submission" date="2022-08" db="UniProtKB">
        <authorList>
            <consortium name="EnsemblMetazoa"/>
        </authorList>
    </citation>
    <scope>IDENTIFICATION</scope>
    <source>
        <strain evidence="11">STECLA/ALBI9_A</strain>
    </source>
</reference>
<dbReference type="GO" id="GO:0003677">
    <property type="term" value="F:DNA binding"/>
    <property type="evidence" value="ECO:0007669"/>
    <property type="project" value="UniProtKB-KW"/>
</dbReference>
<dbReference type="SMART" id="SM00490">
    <property type="entry name" value="HELICc"/>
    <property type="match status" value="1"/>
</dbReference>
<dbReference type="InterPro" id="IPR001650">
    <property type="entry name" value="Helicase_C-like"/>
</dbReference>
<keyword evidence="12" id="KW-1185">Reference proteome</keyword>
<evidence type="ECO:0000256" key="7">
    <source>
        <dbReference type="ARBA" id="ARBA00023125"/>
    </source>
</evidence>
<keyword evidence="4" id="KW-0378">Hydrolase</keyword>
<evidence type="ECO:0000256" key="6">
    <source>
        <dbReference type="ARBA" id="ARBA00022840"/>
    </source>
</evidence>
<feature type="region of interest" description="Disordered" evidence="10">
    <location>
        <begin position="602"/>
        <end position="782"/>
    </location>
</feature>
<dbReference type="GO" id="GO:0004386">
    <property type="term" value="F:helicase activity"/>
    <property type="evidence" value="ECO:0007669"/>
    <property type="project" value="UniProtKB-KW"/>
</dbReference>
<dbReference type="PANTHER" id="PTHR45797:SF3">
    <property type="entry name" value="TRANSCRIPTIONAL REGULATOR ATRX HOMOLOG"/>
    <property type="match status" value="1"/>
</dbReference>
<dbReference type="CDD" id="cd18793">
    <property type="entry name" value="SF2_C_SNF"/>
    <property type="match status" value="1"/>
</dbReference>
<feature type="compositionally biased region" description="Basic and acidic residues" evidence="10">
    <location>
        <begin position="770"/>
        <end position="782"/>
    </location>
</feature>
<dbReference type="Proteomes" id="UP000069272">
    <property type="component" value="Chromosome 2L"/>
</dbReference>
<feature type="compositionally biased region" description="Polar residues" evidence="10">
    <location>
        <begin position="2762"/>
        <end position="2772"/>
    </location>
</feature>
<evidence type="ECO:0000256" key="1">
    <source>
        <dbReference type="ARBA" id="ARBA00004123"/>
    </source>
</evidence>
<dbReference type="InterPro" id="IPR014001">
    <property type="entry name" value="Helicase_ATP-bd"/>
</dbReference>
<dbReference type="InterPro" id="IPR038718">
    <property type="entry name" value="SNF2-like_sf"/>
</dbReference>
<feature type="compositionally biased region" description="Basic and acidic residues" evidence="10">
    <location>
        <begin position="2089"/>
        <end position="2101"/>
    </location>
</feature>
<organism evidence="11 12">
    <name type="scientific">Anopheles albimanus</name>
    <name type="common">New world malaria mosquito</name>
    <dbReference type="NCBI Taxonomy" id="7167"/>
    <lineage>
        <taxon>Eukaryota</taxon>
        <taxon>Metazoa</taxon>
        <taxon>Ecdysozoa</taxon>
        <taxon>Arthropoda</taxon>
        <taxon>Hexapoda</taxon>
        <taxon>Insecta</taxon>
        <taxon>Pterygota</taxon>
        <taxon>Neoptera</taxon>
        <taxon>Endopterygota</taxon>
        <taxon>Diptera</taxon>
        <taxon>Nematocera</taxon>
        <taxon>Culicoidea</taxon>
        <taxon>Culicidae</taxon>
        <taxon>Anophelinae</taxon>
        <taxon>Anopheles</taxon>
    </lineage>
</organism>
<dbReference type="GO" id="GO:0005524">
    <property type="term" value="F:ATP binding"/>
    <property type="evidence" value="ECO:0007669"/>
    <property type="project" value="UniProtKB-KW"/>
</dbReference>